<dbReference type="Ensembl" id="ENSGACT00000043153.1">
    <property type="protein sequence ID" value="ENSGACP00000062036.1"/>
    <property type="gene ID" value="ENSGACG00000030455.1"/>
</dbReference>
<proteinExistence type="predicted"/>
<dbReference type="GeneTree" id="ENSGT00940000167288"/>
<evidence type="ECO:0000313" key="1">
    <source>
        <dbReference type="Ensembl" id="ENSGACP00000046783.1"/>
    </source>
</evidence>
<organism evidence="1 2">
    <name type="scientific">Gasterosteus aculeatus aculeatus</name>
    <name type="common">three-spined stickleback</name>
    <dbReference type="NCBI Taxonomy" id="481459"/>
    <lineage>
        <taxon>Eukaryota</taxon>
        <taxon>Metazoa</taxon>
        <taxon>Chordata</taxon>
        <taxon>Craniata</taxon>
        <taxon>Vertebrata</taxon>
        <taxon>Euteleostomi</taxon>
        <taxon>Actinopterygii</taxon>
        <taxon>Neopterygii</taxon>
        <taxon>Teleostei</taxon>
        <taxon>Neoteleostei</taxon>
        <taxon>Acanthomorphata</taxon>
        <taxon>Eupercaria</taxon>
        <taxon>Perciformes</taxon>
        <taxon>Cottioidei</taxon>
        <taxon>Gasterosteales</taxon>
        <taxon>Gasterosteidae</taxon>
        <taxon>Gasterosteus</taxon>
    </lineage>
</organism>
<dbReference type="Proteomes" id="UP000007635">
    <property type="component" value="Chromosome X"/>
</dbReference>
<keyword evidence="2" id="KW-1185">Reference proteome</keyword>
<dbReference type="PANTHER" id="PTHR47501:SF7">
    <property type="entry name" value="TRANSPOSASE"/>
    <property type="match status" value="1"/>
</dbReference>
<reference evidence="1" key="2">
    <citation type="submission" date="2025-05" db="UniProtKB">
        <authorList>
            <consortium name="Ensembl"/>
        </authorList>
    </citation>
    <scope>IDENTIFICATION</scope>
</reference>
<reference evidence="1 2" key="1">
    <citation type="journal article" date="2021" name="G3 (Bethesda)">
        <title>Improved contiguity of the threespine stickleback genome using long-read sequencing.</title>
        <authorList>
            <person name="Nath S."/>
            <person name="Shaw D.E."/>
            <person name="White M.A."/>
        </authorList>
    </citation>
    <scope>NUCLEOTIDE SEQUENCE [LARGE SCALE GENOMIC DNA]</scope>
    <source>
        <strain evidence="1 2">Lake Benthic</strain>
    </source>
</reference>
<evidence type="ECO:0000313" key="2">
    <source>
        <dbReference type="Proteomes" id="UP000007635"/>
    </source>
</evidence>
<protein>
    <submittedName>
        <fullName evidence="1">Uncharacterized protein</fullName>
    </submittedName>
</protein>
<name>A0AAQ4Q8Z9_GASAC</name>
<accession>A0AAQ4Q8Z9</accession>
<dbReference type="Ensembl" id="ENSGACT00000075896.1">
    <property type="protein sequence ID" value="ENSGACP00000046783.1"/>
    <property type="gene ID" value="ENSGACG00000030455.1"/>
</dbReference>
<sequence length="144" mass="16109">MHPLSTVESVAFRQLISKIPVINGGSGQMCRKTFSSYLDREYAKMQVELKKTFEGLQHVSTTAEIWTAYNKSFLGVTAHWINPFQGALPFTKKRELTPGLPPASPESFASQHWEPRGACLRHSKSGNLNPASFSIFVRPSLRTD</sequence>
<dbReference type="PANTHER" id="PTHR47501">
    <property type="entry name" value="TRANSPOSASE-RELATED"/>
    <property type="match status" value="1"/>
</dbReference>
<dbReference type="AlphaFoldDB" id="A0AAQ4Q8Z9"/>